<dbReference type="Proteomes" id="UP001163096">
    <property type="component" value="Chromosome"/>
</dbReference>
<name>A0A9X9T8H7_METOG</name>
<evidence type="ECO:0000313" key="2">
    <source>
        <dbReference type="Proteomes" id="UP001163096"/>
    </source>
</evidence>
<dbReference type="EMBL" id="CP113361">
    <property type="protein sequence ID" value="WAI01705.1"/>
    <property type="molecule type" value="Genomic_DNA"/>
</dbReference>
<organism evidence="1 2">
    <name type="scientific">Methanogenium organophilum</name>
    <dbReference type="NCBI Taxonomy" id="2199"/>
    <lineage>
        <taxon>Archaea</taxon>
        <taxon>Methanobacteriati</taxon>
        <taxon>Methanobacteriota</taxon>
        <taxon>Stenosarchaea group</taxon>
        <taxon>Methanomicrobia</taxon>
        <taxon>Methanomicrobiales</taxon>
        <taxon>Methanomicrobiaceae</taxon>
        <taxon>Methanogenium</taxon>
    </lineage>
</organism>
<keyword evidence="2" id="KW-1185">Reference proteome</keyword>
<protein>
    <submittedName>
        <fullName evidence="1">Uncharacterized protein</fullName>
    </submittedName>
</protein>
<dbReference type="RefSeq" id="WP_268186967.1">
    <property type="nucleotide sequence ID" value="NZ_CP113361.1"/>
</dbReference>
<evidence type="ECO:0000313" key="1">
    <source>
        <dbReference type="EMBL" id="WAI01705.1"/>
    </source>
</evidence>
<proteinExistence type="predicted"/>
<accession>A0A9X9T8H7</accession>
<sequence length="75" mass="9080">MMAGFDDYMNSYLDRRMKHIIDEWNLGTMRDFGDYHIRLQSVESEITKMRRFTEIAGSKLTNMEERAEKVREEKQ</sequence>
<dbReference type="KEGG" id="mou:OU421_02200"/>
<reference evidence="1" key="1">
    <citation type="submission" date="2022-11" db="EMBL/GenBank/DDBJ databases">
        <title>Complete genome sequence of Methanogenium organophilum DSM 3596.</title>
        <authorList>
            <person name="Chen S.-C."/>
            <person name="Lai S.-J."/>
            <person name="You Y.-T."/>
        </authorList>
    </citation>
    <scope>NUCLEOTIDE SEQUENCE</scope>
    <source>
        <strain evidence="1">DSM 3596</strain>
    </source>
</reference>
<dbReference type="GeneID" id="76833876"/>
<gene>
    <name evidence="1" type="ORF">OU421_02200</name>
</gene>
<dbReference type="AlphaFoldDB" id="A0A9X9T8H7"/>